<dbReference type="InterPro" id="IPR036922">
    <property type="entry name" value="Rieske_2Fe-2S_sf"/>
</dbReference>
<keyword evidence="8" id="KW-0261">Viral envelope protein</keyword>
<keyword evidence="8" id="KW-0946">Virion</keyword>
<dbReference type="CDD" id="cd03467">
    <property type="entry name" value="Rieske"/>
    <property type="match status" value="1"/>
</dbReference>
<dbReference type="Gene3D" id="2.102.10.10">
    <property type="entry name" value="Rieske [2Fe-2S] iron-sulphur domain"/>
    <property type="match status" value="1"/>
</dbReference>
<dbReference type="Pfam" id="PF22543">
    <property type="entry name" value="Rieske_4"/>
    <property type="match status" value="1"/>
</dbReference>
<evidence type="ECO:0000256" key="6">
    <source>
        <dbReference type="SAM" id="MobiDB-lite"/>
    </source>
</evidence>
<keyword evidence="2" id="KW-0479">Metal-binding</keyword>
<dbReference type="KEGG" id="mpp:MICPUCDRAFT_56400"/>
<name>C1MM49_MICPC</name>
<dbReference type="GeneID" id="9682314"/>
<feature type="compositionally biased region" description="Low complexity" evidence="6">
    <location>
        <begin position="13"/>
        <end position="26"/>
    </location>
</feature>
<dbReference type="OMA" id="EWESDRY"/>
<evidence type="ECO:0000256" key="4">
    <source>
        <dbReference type="ARBA" id="ARBA00023014"/>
    </source>
</evidence>
<feature type="region of interest" description="Disordered" evidence="6">
    <location>
        <begin position="136"/>
        <end position="199"/>
    </location>
</feature>
<feature type="compositionally biased region" description="Pro residues" evidence="6">
    <location>
        <begin position="263"/>
        <end position="272"/>
    </location>
</feature>
<feature type="region of interest" description="Disordered" evidence="6">
    <location>
        <begin position="242"/>
        <end position="312"/>
    </location>
</feature>
<evidence type="ECO:0000313" key="8">
    <source>
        <dbReference type="EMBL" id="EEH58520.1"/>
    </source>
</evidence>
<sequence>MDAVDARAGRATDASPSPDDPPSMSAPDDDDFVTVARSERLAANDARIQVECRGRHLVLVRRGPSLYAVDATCYHMGAPLLHGDIEDVPGHGDCITCPWHHYQISLRTGERLYHDMERKLCALPKKQRTHEVREVNGDVQVRLRGGGKPPSPPPGTPRPKPEDLTFEWESDRYAFKPPPPSSSRGGGGGGGGAGTTPRSGQVFQAIRGARGGRGGSGSFLGAGSGLHPGLRGRGVGMMVAESMRGGDGKAPWAMAPNGGLSRRPPPPPPPPSRAVARPAADELPDAPMEEADEDESGSDDEYDYANLKNVPP</sequence>
<keyword evidence="9" id="KW-1185">Reference proteome</keyword>
<dbReference type="EMBL" id="GG663737">
    <property type="protein sequence ID" value="EEH58520.1"/>
    <property type="molecule type" value="Genomic_DNA"/>
</dbReference>
<dbReference type="PANTHER" id="PTHR21496:SF0">
    <property type="entry name" value="RIESKE DOMAIN-CONTAINING PROTEIN"/>
    <property type="match status" value="1"/>
</dbReference>
<evidence type="ECO:0000256" key="2">
    <source>
        <dbReference type="ARBA" id="ARBA00022723"/>
    </source>
</evidence>
<dbReference type="RefSeq" id="XP_003056875.1">
    <property type="nucleotide sequence ID" value="XM_003056829.1"/>
</dbReference>
<dbReference type="GO" id="GO:0051537">
    <property type="term" value="F:2 iron, 2 sulfur cluster binding"/>
    <property type="evidence" value="ECO:0007669"/>
    <property type="project" value="UniProtKB-KW"/>
</dbReference>
<feature type="compositionally biased region" description="Gly residues" evidence="6">
    <location>
        <begin position="209"/>
        <end position="227"/>
    </location>
</feature>
<gene>
    <name evidence="8" type="primary">TIC55-7</name>
    <name evidence="8" type="ORF">MICPUCDRAFT_56400</name>
</gene>
<accession>C1MM49</accession>
<protein>
    <submittedName>
        <fullName evidence="8">Chloroplast envelope protein translocase family</fullName>
    </submittedName>
</protein>
<feature type="domain" description="Rieske" evidence="7">
    <location>
        <begin position="33"/>
        <end position="141"/>
    </location>
</feature>
<keyword evidence="1" id="KW-0001">2Fe-2S</keyword>
<feature type="compositionally biased region" description="Acidic residues" evidence="6">
    <location>
        <begin position="282"/>
        <end position="303"/>
    </location>
</feature>
<dbReference type="AlphaFoldDB" id="C1MM49"/>
<dbReference type="PROSITE" id="PS51296">
    <property type="entry name" value="RIESKE"/>
    <property type="match status" value="1"/>
</dbReference>
<dbReference type="SUPFAM" id="SSF50022">
    <property type="entry name" value="ISP domain"/>
    <property type="match status" value="1"/>
</dbReference>
<evidence type="ECO:0000256" key="1">
    <source>
        <dbReference type="ARBA" id="ARBA00022714"/>
    </source>
</evidence>
<feature type="compositionally biased region" description="Pro residues" evidence="6">
    <location>
        <begin position="149"/>
        <end position="158"/>
    </location>
</feature>
<keyword evidence="4" id="KW-0411">Iron-sulfur</keyword>
<evidence type="ECO:0000256" key="3">
    <source>
        <dbReference type="ARBA" id="ARBA00023004"/>
    </source>
</evidence>
<feature type="compositionally biased region" description="Basic and acidic residues" evidence="6">
    <location>
        <begin position="1"/>
        <end position="10"/>
    </location>
</feature>
<dbReference type="InterPro" id="IPR017941">
    <property type="entry name" value="Rieske_2Fe-2S"/>
</dbReference>
<feature type="compositionally biased region" description="Basic and acidic residues" evidence="6">
    <location>
        <begin position="159"/>
        <end position="174"/>
    </location>
</feature>
<dbReference type="PANTHER" id="PTHR21496">
    <property type="entry name" value="FERREDOXIN-RELATED"/>
    <property type="match status" value="1"/>
</dbReference>
<proteinExistence type="predicted"/>
<feature type="region of interest" description="Disordered" evidence="6">
    <location>
        <begin position="208"/>
        <end position="227"/>
    </location>
</feature>
<dbReference type="InterPro" id="IPR054716">
    <property type="entry name" value="Sol_Rieske_ferrdox_dom"/>
</dbReference>
<dbReference type="Proteomes" id="UP000001876">
    <property type="component" value="Unassembled WGS sequence"/>
</dbReference>
<dbReference type="OrthoDB" id="426882at2759"/>
<keyword evidence="3" id="KW-0408">Iron</keyword>
<comment type="cofactor">
    <cofactor evidence="5">
        <name>[2Fe-2S] cluster</name>
        <dbReference type="ChEBI" id="CHEBI:190135"/>
    </cofactor>
</comment>
<feature type="region of interest" description="Disordered" evidence="6">
    <location>
        <begin position="1"/>
        <end position="30"/>
    </location>
</feature>
<evidence type="ECO:0000313" key="9">
    <source>
        <dbReference type="Proteomes" id="UP000001876"/>
    </source>
</evidence>
<organism evidence="9">
    <name type="scientific">Micromonas pusilla (strain CCMP1545)</name>
    <name type="common">Picoplanktonic green alga</name>
    <dbReference type="NCBI Taxonomy" id="564608"/>
    <lineage>
        <taxon>Eukaryota</taxon>
        <taxon>Viridiplantae</taxon>
        <taxon>Chlorophyta</taxon>
        <taxon>Mamiellophyceae</taxon>
        <taxon>Mamiellales</taxon>
        <taxon>Mamiellaceae</taxon>
        <taxon>Micromonas</taxon>
    </lineage>
</organism>
<evidence type="ECO:0000256" key="5">
    <source>
        <dbReference type="ARBA" id="ARBA00034078"/>
    </source>
</evidence>
<dbReference type="GO" id="GO:0046872">
    <property type="term" value="F:metal ion binding"/>
    <property type="evidence" value="ECO:0007669"/>
    <property type="project" value="UniProtKB-KW"/>
</dbReference>
<evidence type="ECO:0000259" key="7">
    <source>
        <dbReference type="PROSITE" id="PS51296"/>
    </source>
</evidence>
<feature type="compositionally biased region" description="Gly residues" evidence="6">
    <location>
        <begin position="184"/>
        <end position="194"/>
    </location>
</feature>
<dbReference type="eggNOG" id="ENOG502S06W">
    <property type="taxonomic scope" value="Eukaryota"/>
</dbReference>
<reference evidence="8 9" key="1">
    <citation type="journal article" date="2009" name="Science">
        <title>Green evolution and dynamic adaptations revealed by genomes of the marine picoeukaryotes Micromonas.</title>
        <authorList>
            <person name="Worden A.Z."/>
            <person name="Lee J.H."/>
            <person name="Mock T."/>
            <person name="Rouze P."/>
            <person name="Simmons M.P."/>
            <person name="Aerts A.L."/>
            <person name="Allen A.E."/>
            <person name="Cuvelier M.L."/>
            <person name="Derelle E."/>
            <person name="Everett M.V."/>
            <person name="Foulon E."/>
            <person name="Grimwood J."/>
            <person name="Gundlach H."/>
            <person name="Henrissat B."/>
            <person name="Napoli C."/>
            <person name="McDonald S.M."/>
            <person name="Parker M.S."/>
            <person name="Rombauts S."/>
            <person name="Salamov A."/>
            <person name="Von Dassow P."/>
            <person name="Badger J.H."/>
            <person name="Coutinho P.M."/>
            <person name="Demir E."/>
            <person name="Dubchak I."/>
            <person name="Gentemann C."/>
            <person name="Eikrem W."/>
            <person name="Gready J.E."/>
            <person name="John U."/>
            <person name="Lanier W."/>
            <person name="Lindquist E.A."/>
            <person name="Lucas S."/>
            <person name="Mayer K.F."/>
            <person name="Moreau H."/>
            <person name="Not F."/>
            <person name="Otillar R."/>
            <person name="Panaud O."/>
            <person name="Pangilinan J."/>
            <person name="Paulsen I."/>
            <person name="Piegu B."/>
            <person name="Poliakov A."/>
            <person name="Robbens S."/>
            <person name="Schmutz J."/>
            <person name="Toulza E."/>
            <person name="Wyss T."/>
            <person name="Zelensky A."/>
            <person name="Zhou K."/>
            <person name="Armbrust E.V."/>
            <person name="Bhattacharya D."/>
            <person name="Goodenough U.W."/>
            <person name="Van de Peer Y."/>
            <person name="Grigoriev I.V."/>
        </authorList>
    </citation>
    <scope>NUCLEOTIDE SEQUENCE [LARGE SCALE GENOMIC DNA]</scope>
    <source>
        <strain evidence="8 9">CCMP1545</strain>
    </source>
</reference>